<dbReference type="InterPro" id="IPR016181">
    <property type="entry name" value="Acyl_CoA_acyltransferase"/>
</dbReference>
<dbReference type="AlphaFoldDB" id="A0A2Y9B4H1"/>
<organism evidence="5 7">
    <name type="scientific">Jannaschia seohaensis</name>
    <dbReference type="NCBI Taxonomy" id="475081"/>
    <lineage>
        <taxon>Bacteria</taxon>
        <taxon>Pseudomonadati</taxon>
        <taxon>Pseudomonadota</taxon>
        <taxon>Alphaproteobacteria</taxon>
        <taxon>Rhodobacterales</taxon>
        <taxon>Roseobacteraceae</taxon>
        <taxon>Jannaschia</taxon>
    </lineage>
</organism>
<dbReference type="PANTHER" id="PTHR43877">
    <property type="entry name" value="AMINOALKYLPHOSPHONATE N-ACETYLTRANSFERASE-RELATED-RELATED"/>
    <property type="match status" value="1"/>
</dbReference>
<accession>A0A2Y9B4H1</accession>
<dbReference type="InterPro" id="IPR050832">
    <property type="entry name" value="Bact_Acetyltransf"/>
</dbReference>
<evidence type="ECO:0000313" key="6">
    <source>
        <dbReference type="Proteomes" id="UP000245839"/>
    </source>
</evidence>
<gene>
    <name evidence="4" type="ORF">BCF38_11910</name>
    <name evidence="5" type="ORF">SAMN05421539_11910</name>
</gene>
<dbReference type="PROSITE" id="PS51186">
    <property type="entry name" value="GNAT"/>
    <property type="match status" value="1"/>
</dbReference>
<dbReference type="Proteomes" id="UP000245839">
    <property type="component" value="Unassembled WGS sequence"/>
</dbReference>
<dbReference type="Gene3D" id="3.40.630.30">
    <property type="match status" value="1"/>
</dbReference>
<keyword evidence="1 5" id="KW-0808">Transferase</keyword>
<dbReference type="Pfam" id="PF13508">
    <property type="entry name" value="Acetyltransf_7"/>
    <property type="match status" value="1"/>
</dbReference>
<dbReference type="CDD" id="cd04301">
    <property type="entry name" value="NAT_SF"/>
    <property type="match status" value="1"/>
</dbReference>
<dbReference type="OrthoDB" id="5997585at2"/>
<dbReference type="Proteomes" id="UP000251571">
    <property type="component" value="Unassembled WGS sequence"/>
</dbReference>
<name>A0A2Y9B4H1_9RHOB</name>
<proteinExistence type="predicted"/>
<evidence type="ECO:0000259" key="3">
    <source>
        <dbReference type="PROSITE" id="PS51186"/>
    </source>
</evidence>
<evidence type="ECO:0000256" key="1">
    <source>
        <dbReference type="ARBA" id="ARBA00022679"/>
    </source>
</evidence>
<dbReference type="SUPFAM" id="SSF55729">
    <property type="entry name" value="Acyl-CoA N-acyltransferases (Nat)"/>
    <property type="match status" value="1"/>
</dbReference>
<dbReference type="InterPro" id="IPR000182">
    <property type="entry name" value="GNAT_dom"/>
</dbReference>
<feature type="domain" description="N-acetyltransferase" evidence="3">
    <location>
        <begin position="4"/>
        <end position="149"/>
    </location>
</feature>
<reference evidence="4 6" key="2">
    <citation type="submission" date="2018-03" db="EMBL/GenBank/DDBJ databases">
        <title>Genomic Encyclopedia of Archaeal and Bacterial Type Strains, Phase II (KMG-II): from individual species to whole genera.</title>
        <authorList>
            <person name="Goeker M."/>
        </authorList>
    </citation>
    <scope>NUCLEOTIDE SEQUENCE [LARGE SCALE GENOMIC DNA]</scope>
    <source>
        <strain evidence="4 6">DSM 25227</strain>
    </source>
</reference>
<keyword evidence="2 5" id="KW-0012">Acyltransferase</keyword>
<evidence type="ECO:0000313" key="4">
    <source>
        <dbReference type="EMBL" id="PWJ11443.1"/>
    </source>
</evidence>
<dbReference type="EMBL" id="QGDJ01000019">
    <property type="protein sequence ID" value="PWJ11443.1"/>
    <property type="molecule type" value="Genomic_DNA"/>
</dbReference>
<evidence type="ECO:0000313" key="5">
    <source>
        <dbReference type="EMBL" id="SSA51414.1"/>
    </source>
</evidence>
<evidence type="ECO:0000256" key="2">
    <source>
        <dbReference type="ARBA" id="ARBA00023315"/>
    </source>
</evidence>
<dbReference type="EMBL" id="UETC01000019">
    <property type="protein sequence ID" value="SSA51414.1"/>
    <property type="molecule type" value="Genomic_DNA"/>
</dbReference>
<dbReference type="GO" id="GO:0016747">
    <property type="term" value="F:acyltransferase activity, transferring groups other than amino-acyl groups"/>
    <property type="evidence" value="ECO:0007669"/>
    <property type="project" value="InterPro"/>
</dbReference>
<reference evidence="5 7" key="1">
    <citation type="submission" date="2016-10" db="EMBL/GenBank/DDBJ databases">
        <authorList>
            <person name="Cai Z."/>
        </authorList>
    </citation>
    <scope>NUCLEOTIDE SEQUENCE [LARGE SCALE GENOMIC DNA]</scope>
    <source>
        <strain evidence="5 7">DSM 25227</strain>
    </source>
</reference>
<sequence>MTRIHVRPARPFDAGAMAALLNAIIARGGTTAMTQPVTGAQLRDWMAASDIWHVAEAEGEILGFQWIGRHDSLPEGACDIATFVALGSHGLGVGSRLFEATRKAAKAAGHAWIAARIAHYNEGGQAYYKSRGFEDWRRTDDKIIKRYDL</sequence>
<dbReference type="RefSeq" id="WP_109566325.1">
    <property type="nucleotide sequence ID" value="NZ_QGDJ01000019.1"/>
</dbReference>
<evidence type="ECO:0000313" key="7">
    <source>
        <dbReference type="Proteomes" id="UP000251571"/>
    </source>
</evidence>
<protein>
    <submittedName>
        <fullName evidence="5">L-amino acid N-acyltransferase YncA</fullName>
    </submittedName>
</protein>
<keyword evidence="6" id="KW-1185">Reference proteome</keyword>